<dbReference type="EMBL" id="HG675690">
    <property type="protein sequence ID" value="CDJ42143.1"/>
    <property type="molecule type" value="Genomic_DNA"/>
</dbReference>
<evidence type="ECO:0000313" key="2">
    <source>
        <dbReference type="Proteomes" id="UP000030747"/>
    </source>
</evidence>
<dbReference type="VEuPathDB" id="ToxoDB:ETH_00026090"/>
<dbReference type="AlphaFoldDB" id="U6KYY4"/>
<proteinExistence type="predicted"/>
<reference evidence="1" key="1">
    <citation type="submission" date="2013-10" db="EMBL/GenBank/DDBJ databases">
        <title>Genomic analysis of the causative agents of coccidiosis in chickens.</title>
        <authorList>
            <person name="Reid A.J."/>
            <person name="Blake D."/>
            <person name="Billington K."/>
            <person name="Browne H."/>
            <person name="Dunn M."/>
            <person name="Hung S."/>
            <person name="Kawahara F."/>
            <person name="Miranda-Saavedra D."/>
            <person name="Mourier T."/>
            <person name="Nagra H."/>
            <person name="Otto T.D."/>
            <person name="Rawlings N."/>
            <person name="Sanchez A."/>
            <person name="Sanders M."/>
            <person name="Subramaniam C."/>
            <person name="Tay Y."/>
            <person name="Dear P."/>
            <person name="Doerig C."/>
            <person name="Gruber A."/>
            <person name="Parkinson J."/>
            <person name="Shirley M."/>
            <person name="Wan K.L."/>
            <person name="Berriman M."/>
            <person name="Tomley F."/>
            <person name="Pain A."/>
        </authorList>
    </citation>
    <scope>NUCLEOTIDE SEQUENCE [LARGE SCALE GENOMIC DNA]</scope>
    <source>
        <strain evidence="1">Houghton</strain>
    </source>
</reference>
<reference evidence="1" key="2">
    <citation type="submission" date="2013-10" db="EMBL/GenBank/DDBJ databases">
        <authorList>
            <person name="Aslett M."/>
        </authorList>
    </citation>
    <scope>NUCLEOTIDE SEQUENCE [LARGE SCALE GENOMIC DNA]</scope>
    <source>
        <strain evidence="1">Houghton</strain>
    </source>
</reference>
<organism evidence="1 2">
    <name type="scientific">Eimeria tenella</name>
    <name type="common">Coccidian parasite</name>
    <dbReference type="NCBI Taxonomy" id="5802"/>
    <lineage>
        <taxon>Eukaryota</taxon>
        <taxon>Sar</taxon>
        <taxon>Alveolata</taxon>
        <taxon>Apicomplexa</taxon>
        <taxon>Conoidasida</taxon>
        <taxon>Coccidia</taxon>
        <taxon>Eucoccidiorida</taxon>
        <taxon>Eimeriorina</taxon>
        <taxon>Eimeriidae</taxon>
        <taxon>Eimeria</taxon>
    </lineage>
</organism>
<name>U6KYY4_EIMTE</name>
<feature type="non-terminal residue" evidence="1">
    <location>
        <position position="48"/>
    </location>
</feature>
<accession>U6KYY4</accession>
<sequence length="48" mass="5234">MAAPGNYTRQRPSQTNWLPRRACLCSTLQQPSAIGTRASACWARAVSV</sequence>
<gene>
    <name evidence="1" type="ORF">ETH_00026090</name>
</gene>
<dbReference type="GeneID" id="25254314"/>
<keyword evidence="2" id="KW-1185">Reference proteome</keyword>
<dbReference type="Proteomes" id="UP000030747">
    <property type="component" value="Unassembled WGS sequence"/>
</dbReference>
<dbReference type="RefSeq" id="XP_013232893.1">
    <property type="nucleotide sequence ID" value="XM_013377439.1"/>
</dbReference>
<evidence type="ECO:0000313" key="1">
    <source>
        <dbReference type="EMBL" id="CDJ42143.1"/>
    </source>
</evidence>
<protein>
    <submittedName>
        <fullName evidence="1">Uncharacterized protein</fullName>
    </submittedName>
</protein>